<comment type="caution">
    <text evidence="1">The sequence shown here is derived from an EMBL/GenBank/DDBJ whole genome shotgun (WGS) entry which is preliminary data.</text>
</comment>
<evidence type="ECO:0000313" key="1">
    <source>
        <dbReference type="EMBL" id="SIT38778.1"/>
    </source>
</evidence>
<reference evidence="1" key="1">
    <citation type="submission" date="2016-12" db="EMBL/GenBank/DDBJ databases">
        <authorList>
            <person name="Moulin L."/>
        </authorList>
    </citation>
    <scope>NUCLEOTIDE SEQUENCE [LARGE SCALE GENOMIC DNA]</scope>
    <source>
        <strain evidence="1">STM 7183</strain>
    </source>
</reference>
<accession>A0A1N7RUJ0</accession>
<proteinExistence type="predicted"/>
<name>A0A1N7RUJ0_9BURK</name>
<dbReference type="EMBL" id="CYGY02000019">
    <property type="protein sequence ID" value="SIT38778.1"/>
    <property type="molecule type" value="Genomic_DNA"/>
</dbReference>
<protein>
    <submittedName>
        <fullName evidence="1">Uncharacterized protein</fullName>
    </submittedName>
</protein>
<organism evidence="1 2">
    <name type="scientific">Paraburkholderia piptadeniae</name>
    <dbReference type="NCBI Taxonomy" id="1701573"/>
    <lineage>
        <taxon>Bacteria</taxon>
        <taxon>Pseudomonadati</taxon>
        <taxon>Pseudomonadota</taxon>
        <taxon>Betaproteobacteria</taxon>
        <taxon>Burkholderiales</taxon>
        <taxon>Burkholderiaceae</taxon>
        <taxon>Paraburkholderia</taxon>
    </lineage>
</organism>
<keyword evidence="2" id="KW-1185">Reference proteome</keyword>
<dbReference type="Pfam" id="PF13455">
    <property type="entry name" value="MUG113"/>
    <property type="match status" value="1"/>
</dbReference>
<evidence type="ECO:0000313" key="2">
    <source>
        <dbReference type="Proteomes" id="UP000195569"/>
    </source>
</evidence>
<dbReference type="OrthoDB" id="682156at28216"/>
<dbReference type="AlphaFoldDB" id="A0A1N7RUJ0"/>
<gene>
    <name evidence="1" type="ORF">BN2476_190011</name>
</gene>
<dbReference type="Proteomes" id="UP000195569">
    <property type="component" value="Unassembled WGS sequence"/>
</dbReference>
<sequence length="106" mass="11950">MGSHGSVLVKVVNAKVADCRATEAQCHAQFAQYRTNGEWFSADLEAIIRYTHMELDWMEIDYVNQARLGQSMLFCRASELAVAKAVLTDGRGRAQCRKPCDPNRRD</sequence>